<dbReference type="CDD" id="cd20305">
    <property type="entry name" value="cupin_OxDC_C"/>
    <property type="match status" value="1"/>
</dbReference>
<dbReference type="PANTHER" id="PTHR35848">
    <property type="entry name" value="OXALATE-BINDING PROTEIN"/>
    <property type="match status" value="1"/>
</dbReference>
<feature type="binding site" evidence="3">
    <location>
        <position position="161"/>
    </location>
    <ligand>
        <name>Mn(2+)</name>
        <dbReference type="ChEBI" id="CHEBI:29035"/>
        <label>1</label>
    </ligand>
</feature>
<feature type="signal peptide" evidence="5">
    <location>
        <begin position="1"/>
        <end position="19"/>
    </location>
</feature>
<feature type="binding site" evidence="3">
    <location>
        <position position="200"/>
    </location>
    <ligand>
        <name>Mn(2+)</name>
        <dbReference type="ChEBI" id="CHEBI:29035"/>
        <label>1</label>
    </ligand>
</feature>
<feature type="binding site" evidence="3">
    <location>
        <position position="335"/>
    </location>
    <ligand>
        <name>Mn(2+)</name>
        <dbReference type="ChEBI" id="CHEBI:29035"/>
        <label>2</label>
    </ligand>
</feature>
<feature type="active site" description="Proton donor" evidence="2">
    <location>
        <position position="395"/>
    </location>
</feature>
<organism evidence="7 8">
    <name type="scientific">Tetrapyrgos nigripes</name>
    <dbReference type="NCBI Taxonomy" id="182062"/>
    <lineage>
        <taxon>Eukaryota</taxon>
        <taxon>Fungi</taxon>
        <taxon>Dikarya</taxon>
        <taxon>Basidiomycota</taxon>
        <taxon>Agaricomycotina</taxon>
        <taxon>Agaricomycetes</taxon>
        <taxon>Agaricomycetidae</taxon>
        <taxon>Agaricales</taxon>
        <taxon>Marasmiineae</taxon>
        <taxon>Marasmiaceae</taxon>
        <taxon>Tetrapyrgos</taxon>
    </lineage>
</organism>
<dbReference type="NCBIfam" id="TIGR03404">
    <property type="entry name" value="bicupin_oxalic"/>
    <property type="match status" value="1"/>
</dbReference>
<dbReference type="GO" id="GO:0033609">
    <property type="term" value="P:oxalate metabolic process"/>
    <property type="evidence" value="ECO:0007669"/>
    <property type="project" value="InterPro"/>
</dbReference>
<dbReference type="InterPro" id="IPR017774">
    <property type="entry name" value="Bicupin_oxalate_deCO2ase/Oxase"/>
</dbReference>
<dbReference type="CDD" id="cd20304">
    <property type="entry name" value="cupin_OxDC_N"/>
    <property type="match status" value="1"/>
</dbReference>
<dbReference type="Gene3D" id="2.60.120.10">
    <property type="entry name" value="Jelly Rolls"/>
    <property type="match status" value="2"/>
</dbReference>
<keyword evidence="5" id="KW-0732">Signal</keyword>
<keyword evidence="3" id="KW-0464">Manganese</keyword>
<evidence type="ECO:0000256" key="5">
    <source>
        <dbReference type="SAM" id="SignalP"/>
    </source>
</evidence>
<evidence type="ECO:0000256" key="2">
    <source>
        <dbReference type="PIRSR" id="PIRSR617774-1"/>
    </source>
</evidence>
<evidence type="ECO:0000313" key="8">
    <source>
        <dbReference type="Proteomes" id="UP000559256"/>
    </source>
</evidence>
<dbReference type="OrthoDB" id="10263073at2759"/>
<reference evidence="7 8" key="1">
    <citation type="journal article" date="2020" name="ISME J.">
        <title>Uncovering the hidden diversity of litter-decomposition mechanisms in mushroom-forming fungi.</title>
        <authorList>
            <person name="Floudas D."/>
            <person name="Bentzer J."/>
            <person name="Ahren D."/>
            <person name="Johansson T."/>
            <person name="Persson P."/>
            <person name="Tunlid A."/>
        </authorList>
    </citation>
    <scope>NUCLEOTIDE SEQUENCE [LARGE SCALE GENOMIC DNA]</scope>
    <source>
        <strain evidence="7 8">CBS 291.85</strain>
    </source>
</reference>
<evidence type="ECO:0000256" key="4">
    <source>
        <dbReference type="SAM" id="MobiDB-lite"/>
    </source>
</evidence>
<feature type="binding site" evidence="3">
    <location>
        <position position="337"/>
    </location>
    <ligand>
        <name>Mn(2+)</name>
        <dbReference type="ChEBI" id="CHEBI:29035"/>
        <label>2</label>
    </ligand>
</feature>
<gene>
    <name evidence="7" type="ORF">D9758_015413</name>
</gene>
<feature type="binding site" evidence="3">
    <location>
        <position position="381"/>
    </location>
    <ligand>
        <name>Mn(2+)</name>
        <dbReference type="ChEBI" id="CHEBI:29035"/>
        <label>2</label>
    </ligand>
</feature>
<dbReference type="Proteomes" id="UP000559256">
    <property type="component" value="Unassembled WGS sequence"/>
</dbReference>
<feature type="binding site" evidence="3">
    <location>
        <position position="155"/>
    </location>
    <ligand>
        <name>Mn(2+)</name>
        <dbReference type="ChEBI" id="CHEBI:29035"/>
        <label>1</label>
    </ligand>
</feature>
<comment type="cofactor">
    <cofactor evidence="3">
        <name>Mn(2+)</name>
        <dbReference type="ChEBI" id="CHEBI:29035"/>
    </cofactor>
    <text evidence="3">Binds 2 manganese ions per subunit.</text>
</comment>
<sequence>MIRLSQLLLFLFTLRYAASAPAASSSPTMSTELLSGAESPSSGTATVSFVTTNPNKVLWGPGSKASAPVPQRGPLGASIIGPSNPQLELQNADLLAPPTTDEGSVQNAKWPFSLSHNRLQTGGWARQQNVNQLPVAKSMAGVNMRLEAGAIRELHWHKTSEWAYVLKGTTQVTSVDVNGRNFVGNAGPGDLWFFPAGIPHSLQATSDDPDGTEFLLIFPDGTFDEDATFLLTDWMSHVPYEVIMKNFRATNPEAFSRIPSQQLYIFPSKPPTTATPPEDPQGQVPQSFVYPLSQINATQLAGGSIKIADSTVFPVDTKISVAEITINPGGMRELHWHPTMDEWSLILEGQGRMTIFAAESNAQTFDYLAGDIGFVPASMGHYVENTGDTPLKYLEIFNGDRVQDISLSQWLALTPPEIVKAHLGLDDETISKLSKVKPIVV</sequence>
<name>A0A8H5CJI9_9AGAR</name>
<protein>
    <recommendedName>
        <fullName evidence="6">Cupin type-1 domain-containing protein</fullName>
    </recommendedName>
</protein>
<feature type="compositionally biased region" description="Polar residues" evidence="4">
    <location>
        <begin position="28"/>
        <end position="45"/>
    </location>
</feature>
<dbReference type="AlphaFoldDB" id="A0A8H5CJI9"/>
<feature type="binding site" evidence="3">
    <location>
        <position position="342"/>
    </location>
    <ligand>
        <name>Mn(2+)</name>
        <dbReference type="ChEBI" id="CHEBI:29035"/>
        <label>2</label>
    </ligand>
</feature>
<accession>A0A8H5CJI9</accession>
<feature type="domain" description="Cupin type-1" evidence="6">
    <location>
        <begin position="112"/>
        <end position="255"/>
    </location>
</feature>
<evidence type="ECO:0000313" key="7">
    <source>
        <dbReference type="EMBL" id="KAF5342902.1"/>
    </source>
</evidence>
<comment type="caution">
    <text evidence="7">The sequence shown here is derived from an EMBL/GenBank/DDBJ whole genome shotgun (WGS) entry which is preliminary data.</text>
</comment>
<dbReference type="GO" id="GO:0046872">
    <property type="term" value="F:metal ion binding"/>
    <property type="evidence" value="ECO:0007669"/>
    <property type="project" value="UniProtKB-KW"/>
</dbReference>
<feature type="chain" id="PRO_5034272430" description="Cupin type-1 domain-containing protein" evidence="5">
    <location>
        <begin position="20"/>
        <end position="441"/>
    </location>
</feature>
<dbReference type="Pfam" id="PF00190">
    <property type="entry name" value="Cupin_1"/>
    <property type="match status" value="2"/>
</dbReference>
<keyword evidence="8" id="KW-1185">Reference proteome</keyword>
<keyword evidence="1 3" id="KW-0479">Metal-binding</keyword>
<dbReference type="SUPFAM" id="SSF51182">
    <property type="entry name" value="RmlC-like cupins"/>
    <property type="match status" value="1"/>
</dbReference>
<dbReference type="InterPro" id="IPR051610">
    <property type="entry name" value="GPI/OXD"/>
</dbReference>
<feature type="region of interest" description="Disordered" evidence="4">
    <location>
        <begin position="23"/>
        <end position="45"/>
    </location>
</feature>
<evidence type="ECO:0000256" key="1">
    <source>
        <dbReference type="ARBA" id="ARBA00022723"/>
    </source>
</evidence>
<feature type="domain" description="Cupin type-1" evidence="6">
    <location>
        <begin position="290"/>
        <end position="431"/>
    </location>
</feature>
<dbReference type="InterPro" id="IPR014710">
    <property type="entry name" value="RmlC-like_jellyroll"/>
</dbReference>
<evidence type="ECO:0000259" key="6">
    <source>
        <dbReference type="SMART" id="SM00835"/>
    </source>
</evidence>
<proteinExistence type="predicted"/>
<dbReference type="InterPro" id="IPR011051">
    <property type="entry name" value="RmlC_Cupin_sf"/>
</dbReference>
<feature type="binding site" evidence="3">
    <location>
        <position position="157"/>
    </location>
    <ligand>
        <name>Mn(2+)</name>
        <dbReference type="ChEBI" id="CHEBI:29035"/>
        <label>1</label>
    </ligand>
</feature>
<dbReference type="PANTHER" id="PTHR35848:SF9">
    <property type="entry name" value="SLL1358 PROTEIN"/>
    <property type="match status" value="1"/>
</dbReference>
<dbReference type="InterPro" id="IPR006045">
    <property type="entry name" value="Cupin_1"/>
</dbReference>
<evidence type="ECO:0000256" key="3">
    <source>
        <dbReference type="PIRSR" id="PIRSR617774-2"/>
    </source>
</evidence>
<dbReference type="EMBL" id="JAACJM010000153">
    <property type="protein sequence ID" value="KAF5342902.1"/>
    <property type="molecule type" value="Genomic_DNA"/>
</dbReference>
<dbReference type="SMART" id="SM00835">
    <property type="entry name" value="Cupin_1"/>
    <property type="match status" value="2"/>
</dbReference>